<dbReference type="InterPro" id="IPR020616">
    <property type="entry name" value="Thiolase_N"/>
</dbReference>
<dbReference type="Pfam" id="PF00108">
    <property type="entry name" value="Thiolase_N"/>
    <property type="match status" value="1"/>
</dbReference>
<dbReference type="PANTHER" id="PTHR42870:SF6">
    <property type="entry name" value="ACETYL-COA C-ACYLTRANSFERASE"/>
    <property type="match status" value="1"/>
</dbReference>
<sequence length="386" mass="41540">MRKVAVVGVGQSVFGVRNDVTLQELAWEAVKEALEDAGITQRDVDLSVVGTVGTRGYELMPSVVVNEYCGLTGRGPVRVEAACATGSAALWTAYSAVASGQADIALAIGVEKMNEVDTATSLAVGGRAGNYLWEFHFYGTTFPAYYAFYATAHMAKFGTTEEHMAIVSVKNHKYAARNPKAHFQFEVTLEEVLSSRPIAWPIKLLDSSPISDGAAAAVLASEEVARRLTDTPVWIKAIGYSSDTSNFTRRSDYLGLRATRQAAEMAYKIANITPNDVEVAEVHDCFTIAEIMAYEDLGFVEKGKGGVFIAEGQSELGGKVSVNLSGGLKAKGHPLGATGLAMIYELTKQLREERERGRQAPLKKYIGLAHNVGGTGHYAYVVVLSR</sequence>
<dbReference type="EMBL" id="NMUF01000001">
    <property type="protein sequence ID" value="RFB00386.1"/>
    <property type="molecule type" value="Genomic_DNA"/>
</dbReference>
<dbReference type="NCBIfam" id="NF009228">
    <property type="entry name" value="PRK12578.1"/>
    <property type="match status" value="1"/>
</dbReference>
<evidence type="ECO:0000256" key="1">
    <source>
        <dbReference type="ARBA" id="ARBA00023229"/>
    </source>
</evidence>
<keyword evidence="5" id="KW-0808">Transferase</keyword>
<evidence type="ECO:0000259" key="3">
    <source>
        <dbReference type="Pfam" id="PF22691"/>
    </source>
</evidence>
<keyword evidence="5" id="KW-0012">Acyltransferase</keyword>
<dbReference type="AlphaFoldDB" id="A0A371R781"/>
<dbReference type="InterPro" id="IPR002155">
    <property type="entry name" value="Thiolase"/>
</dbReference>
<organism evidence="5 6">
    <name type="scientific">Pyrobaculum aerophilum</name>
    <dbReference type="NCBI Taxonomy" id="13773"/>
    <lineage>
        <taxon>Archaea</taxon>
        <taxon>Thermoproteota</taxon>
        <taxon>Thermoprotei</taxon>
        <taxon>Thermoproteales</taxon>
        <taxon>Thermoproteaceae</taxon>
        <taxon>Pyrobaculum</taxon>
    </lineage>
</organism>
<dbReference type="InterPro" id="IPR055140">
    <property type="entry name" value="Thiolase_C_2"/>
</dbReference>
<feature type="domain" description="Thiolase C-terminal" evidence="3">
    <location>
        <begin position="239"/>
        <end position="386"/>
    </location>
</feature>
<evidence type="ECO:0000313" key="7">
    <source>
        <dbReference type="Proteomes" id="UP000257123"/>
    </source>
</evidence>
<evidence type="ECO:0000313" key="6">
    <source>
        <dbReference type="Proteomes" id="UP000256877"/>
    </source>
</evidence>
<dbReference type="EC" id="2.3.1.9" evidence="5"/>
<name>A0A371R781_9CREN</name>
<evidence type="ECO:0000259" key="2">
    <source>
        <dbReference type="Pfam" id="PF00108"/>
    </source>
</evidence>
<dbReference type="SUPFAM" id="SSF53901">
    <property type="entry name" value="Thiolase-like"/>
    <property type="match status" value="2"/>
</dbReference>
<gene>
    <name evidence="4" type="ORF">CGL51_05360</name>
    <name evidence="5" type="ORF">CGL52_00570</name>
</gene>
<dbReference type="Proteomes" id="UP000257123">
    <property type="component" value="Unassembled WGS sequence"/>
</dbReference>
<feature type="domain" description="Thiolase N-terminal" evidence="2">
    <location>
        <begin position="13"/>
        <end position="223"/>
    </location>
</feature>
<dbReference type="InterPro" id="IPR016039">
    <property type="entry name" value="Thiolase-like"/>
</dbReference>
<dbReference type="GO" id="GO:0008299">
    <property type="term" value="P:isoprenoid biosynthetic process"/>
    <property type="evidence" value="ECO:0007669"/>
    <property type="project" value="UniProtKB-KW"/>
</dbReference>
<evidence type="ECO:0000313" key="4">
    <source>
        <dbReference type="EMBL" id="RFA96235.1"/>
    </source>
</evidence>
<dbReference type="EMBL" id="NMUE01000013">
    <property type="protein sequence ID" value="RFA96235.1"/>
    <property type="molecule type" value="Genomic_DNA"/>
</dbReference>
<dbReference type="PANTHER" id="PTHR42870">
    <property type="entry name" value="ACETYL-COA C-ACETYLTRANSFERASE"/>
    <property type="match status" value="1"/>
</dbReference>
<dbReference type="PIRSF" id="PIRSF000429">
    <property type="entry name" value="Ac-CoA_Ac_transf"/>
    <property type="match status" value="1"/>
</dbReference>
<dbReference type="RefSeq" id="WP_116420965.1">
    <property type="nucleotide sequence ID" value="NZ_NMUE01000013.1"/>
</dbReference>
<evidence type="ECO:0000313" key="5">
    <source>
        <dbReference type="EMBL" id="RFB00386.1"/>
    </source>
</evidence>
<keyword evidence="1" id="KW-0414">Isoprene biosynthesis</keyword>
<proteinExistence type="predicted"/>
<dbReference type="CDD" id="cd00829">
    <property type="entry name" value="SCP-x_thiolase"/>
    <property type="match status" value="1"/>
</dbReference>
<dbReference type="Pfam" id="PF22691">
    <property type="entry name" value="Thiolase_C_1"/>
    <property type="match status" value="1"/>
</dbReference>
<dbReference type="Gene3D" id="3.40.47.10">
    <property type="match status" value="1"/>
</dbReference>
<dbReference type="NCBIfam" id="NF004720">
    <property type="entry name" value="PRK06064.1"/>
    <property type="match status" value="1"/>
</dbReference>
<protein>
    <submittedName>
        <fullName evidence="5">Acetyl-CoA acetyltransferase</fullName>
        <ecNumber evidence="5">2.3.1.9</ecNumber>
    </submittedName>
</protein>
<dbReference type="OrthoDB" id="167534at2157"/>
<reference evidence="6 7" key="1">
    <citation type="submission" date="2017-07" db="EMBL/GenBank/DDBJ databases">
        <title>Draft genome sequence of aerobic hyperthermophilic archaea, Pyrobaculum aerophilum YKB31 and YKB32.</title>
        <authorList>
            <person name="Mochizuki T."/>
            <person name="Berliner A.J."/>
            <person name="Yoshida-Takashima Y."/>
            <person name="Takaki Y."/>
            <person name="Nunoura T."/>
            <person name="Takai K."/>
        </authorList>
    </citation>
    <scope>NUCLEOTIDE SEQUENCE [LARGE SCALE GENOMIC DNA]</scope>
    <source>
        <strain evidence="4 7">YKB31</strain>
        <strain evidence="5 6">YKB32</strain>
    </source>
</reference>
<accession>A0A371R781</accession>
<comment type="caution">
    <text evidence="5">The sequence shown here is derived from an EMBL/GenBank/DDBJ whole genome shotgun (WGS) entry which is preliminary data.</text>
</comment>
<dbReference type="GO" id="GO:0003985">
    <property type="term" value="F:acetyl-CoA C-acetyltransferase activity"/>
    <property type="evidence" value="ECO:0007669"/>
    <property type="project" value="UniProtKB-EC"/>
</dbReference>
<dbReference type="Proteomes" id="UP000256877">
    <property type="component" value="Unassembled WGS sequence"/>
</dbReference>